<proteinExistence type="predicted"/>
<dbReference type="VEuPathDB" id="TriTrypDB:TvY486_0502900"/>
<dbReference type="PANTHER" id="PTHR24114">
    <property type="entry name" value="LEUCINE RICH REPEAT FAMILY PROTEIN"/>
    <property type="match status" value="1"/>
</dbReference>
<sequence>MSDTSFQVHTGAIGTVDQTYSTSENNAKFLETFIRIYARECEDHGMEMNQLAVQSAVITQSSLACNGLMSYTLTGVSLGMGGSYALFSTIANFCFSALNLSDCYVGDNGIRILTDILSTSPHIVSGLRNLQLSSTGITDGAPLATFVFALRQLRLLDVSRNKLGVDSAGLTLLCRVMQQHPALLEVRLADNMISGCCFTSVDALAQWIVASGQMCILTHVDVRFNTLGLSQEGAFCGATAEGEAPRSIYGSHPIADALLLNNTLETFEVSGNSFSTTVCNIIEAKLSVNRRTKKCLSCAEDVTRI</sequence>
<evidence type="ECO:0000313" key="1">
    <source>
        <dbReference type="EMBL" id="CCC48088.1"/>
    </source>
</evidence>
<dbReference type="Gene3D" id="3.80.10.10">
    <property type="entry name" value="Ribonuclease Inhibitor"/>
    <property type="match status" value="1"/>
</dbReference>
<dbReference type="EMBL" id="HE573021">
    <property type="protein sequence ID" value="CCC48088.1"/>
    <property type="molecule type" value="Genomic_DNA"/>
</dbReference>
<evidence type="ECO:0008006" key="2">
    <source>
        <dbReference type="Google" id="ProtNLM"/>
    </source>
</evidence>
<dbReference type="InterPro" id="IPR032675">
    <property type="entry name" value="LRR_dom_sf"/>
</dbReference>
<protein>
    <recommendedName>
        <fullName evidence="2">Leucine-rich repeat protein (LRRP)</fullName>
    </recommendedName>
</protein>
<organism evidence="1">
    <name type="scientific">Trypanosoma vivax (strain Y486)</name>
    <dbReference type="NCBI Taxonomy" id="1055687"/>
    <lineage>
        <taxon>Eukaryota</taxon>
        <taxon>Discoba</taxon>
        <taxon>Euglenozoa</taxon>
        <taxon>Kinetoplastea</taxon>
        <taxon>Metakinetoplastina</taxon>
        <taxon>Trypanosomatida</taxon>
        <taxon>Trypanosomatidae</taxon>
        <taxon>Trypanosoma</taxon>
        <taxon>Duttonella</taxon>
    </lineage>
</organism>
<dbReference type="SUPFAM" id="SSF52047">
    <property type="entry name" value="RNI-like"/>
    <property type="match status" value="1"/>
</dbReference>
<name>G0TVX2_TRYVY</name>
<accession>G0TVX2</accession>
<dbReference type="PANTHER" id="PTHR24114:SF2">
    <property type="entry name" value="F-BOX DOMAIN-CONTAINING PROTEIN-RELATED"/>
    <property type="match status" value="1"/>
</dbReference>
<dbReference type="AlphaFoldDB" id="G0TVX2"/>
<dbReference type="InterPro" id="IPR052394">
    <property type="entry name" value="LRR-containing"/>
</dbReference>
<reference evidence="1" key="1">
    <citation type="journal article" date="2012" name="Proc. Natl. Acad. Sci. U.S.A.">
        <title>Antigenic diversity is generated by distinct evolutionary mechanisms in African trypanosome species.</title>
        <authorList>
            <person name="Jackson A.P."/>
            <person name="Berry A."/>
            <person name="Aslett M."/>
            <person name="Allison H.C."/>
            <person name="Burton P."/>
            <person name="Vavrova-Anderson J."/>
            <person name="Brown R."/>
            <person name="Browne H."/>
            <person name="Corton N."/>
            <person name="Hauser H."/>
            <person name="Gamble J."/>
            <person name="Gilderthorp R."/>
            <person name="Marcello L."/>
            <person name="McQuillan J."/>
            <person name="Otto T.D."/>
            <person name="Quail M.A."/>
            <person name="Sanders M.J."/>
            <person name="van Tonder A."/>
            <person name="Ginger M.L."/>
            <person name="Field M.C."/>
            <person name="Barry J.D."/>
            <person name="Hertz-Fowler C."/>
            <person name="Berriman M."/>
        </authorList>
    </citation>
    <scope>NUCLEOTIDE SEQUENCE</scope>
    <source>
        <strain evidence="1">Y486</strain>
    </source>
</reference>
<gene>
    <name evidence="1" type="ORF">TVY486_0502900</name>
</gene>